<dbReference type="Gene3D" id="3.40.50.150">
    <property type="entry name" value="Vaccinia Virus protein VP39"/>
    <property type="match status" value="1"/>
</dbReference>
<feature type="domain" description="Methyltransferase" evidence="1">
    <location>
        <begin position="39"/>
        <end position="169"/>
    </location>
</feature>
<organism evidence="2">
    <name type="scientific">uncultured marine thaumarchaeote AD1000_01_F04</name>
    <dbReference type="NCBI Taxonomy" id="1455879"/>
    <lineage>
        <taxon>Archaea</taxon>
        <taxon>Nitrososphaerota</taxon>
        <taxon>environmental samples</taxon>
    </lineage>
</organism>
<dbReference type="CDD" id="cd02440">
    <property type="entry name" value="AdoMet_MTases"/>
    <property type="match status" value="1"/>
</dbReference>
<dbReference type="AlphaFoldDB" id="A0A075FL30"/>
<dbReference type="PANTHER" id="PTHR43861:SF1">
    <property type="entry name" value="TRANS-ACONITATE 2-METHYLTRANSFERASE"/>
    <property type="match status" value="1"/>
</dbReference>
<name>A0A075FL30_9ARCH</name>
<dbReference type="InterPro" id="IPR025714">
    <property type="entry name" value="Methyltranfer_dom"/>
</dbReference>
<keyword evidence="2" id="KW-0830">Ubiquinone</keyword>
<protein>
    <submittedName>
        <fullName evidence="2">Methylase involved in ubiquinone/menaquinone biosynthesis (UbiE)</fullName>
        <ecNumber evidence="2">2.1.1.163</ecNumber>
    </submittedName>
</protein>
<keyword evidence="2" id="KW-0808">Transferase</keyword>
<dbReference type="Pfam" id="PF13847">
    <property type="entry name" value="Methyltransf_31"/>
    <property type="match status" value="1"/>
</dbReference>
<dbReference type="EC" id="2.1.1.163" evidence="2"/>
<dbReference type="GO" id="GO:0032259">
    <property type="term" value="P:methylation"/>
    <property type="evidence" value="ECO:0007669"/>
    <property type="project" value="UniProtKB-KW"/>
</dbReference>
<proteinExistence type="predicted"/>
<dbReference type="GO" id="GO:0043770">
    <property type="term" value="F:demethylmenaquinone methyltransferase activity"/>
    <property type="evidence" value="ECO:0007669"/>
    <property type="project" value="UniProtKB-EC"/>
</dbReference>
<dbReference type="SUPFAM" id="SSF53335">
    <property type="entry name" value="S-adenosyl-L-methionine-dependent methyltransferases"/>
    <property type="match status" value="1"/>
</dbReference>
<reference evidence="2" key="1">
    <citation type="journal article" date="2014" name="Genome Biol. Evol.">
        <title>Pangenome evidence for extensive interdomain horizontal transfer affecting lineage core and shell genes in uncultured planktonic thaumarchaeota and euryarchaeota.</title>
        <authorList>
            <person name="Deschamps P."/>
            <person name="Zivanovic Y."/>
            <person name="Moreira D."/>
            <person name="Rodriguez-Valera F."/>
            <person name="Lopez-Garcia P."/>
        </authorList>
    </citation>
    <scope>NUCLEOTIDE SEQUENCE</scope>
</reference>
<evidence type="ECO:0000313" key="2">
    <source>
        <dbReference type="EMBL" id="AIE90241.1"/>
    </source>
</evidence>
<dbReference type="PANTHER" id="PTHR43861">
    <property type="entry name" value="TRANS-ACONITATE 2-METHYLTRANSFERASE-RELATED"/>
    <property type="match status" value="1"/>
</dbReference>
<dbReference type="InterPro" id="IPR029063">
    <property type="entry name" value="SAM-dependent_MTases_sf"/>
</dbReference>
<dbReference type="EMBL" id="KF900302">
    <property type="protein sequence ID" value="AIE90241.1"/>
    <property type="molecule type" value="Genomic_DNA"/>
</dbReference>
<evidence type="ECO:0000259" key="1">
    <source>
        <dbReference type="Pfam" id="PF13847"/>
    </source>
</evidence>
<accession>A0A075FL30</accession>
<sequence length="252" mass="29364">MKLVRAQNSSNALNNRLSAHANYAKFEINDWIIPKLEIKEDDQVLDIACGNGKQLIPISEVINENGSVTGLDISKDLLNEIESNVERENVFLKNGSMEYIDSEFKNAQFDVILCCFGLYYSKDYKKTINDIYDKLKEGGRCFVCGPIKRNNKELTDIHETFEKLPEEYNMHNNFMESKALPYFETLFGKVKIDIFENPVTFPSKDELLRYWKSYTLFEKEEQNKFEKVIEDIFVKENKFITKKVVMGISARK</sequence>
<gene>
    <name evidence="2" type="primary">ubiE</name>
</gene>
<keyword evidence="2" id="KW-0489">Methyltransferase</keyword>